<reference evidence="2" key="2">
    <citation type="submission" date="2023-05" db="EMBL/GenBank/DDBJ databases">
        <authorList>
            <person name="Schelkunov M.I."/>
        </authorList>
    </citation>
    <scope>NUCLEOTIDE SEQUENCE</scope>
    <source>
        <strain evidence="2">Hsosn_3</strain>
        <tissue evidence="2">Leaf</tissue>
    </source>
</reference>
<comment type="caution">
    <text evidence="2">The sequence shown here is derived from an EMBL/GenBank/DDBJ whole genome shotgun (WGS) entry which is preliminary data.</text>
</comment>
<dbReference type="SUPFAM" id="SSF69618">
    <property type="entry name" value="HemD-like"/>
    <property type="match status" value="1"/>
</dbReference>
<dbReference type="GO" id="GO:0004852">
    <property type="term" value="F:uroporphyrinogen-III synthase activity"/>
    <property type="evidence" value="ECO:0007669"/>
    <property type="project" value="InterPro"/>
</dbReference>
<dbReference type="InterPro" id="IPR003754">
    <property type="entry name" value="4pyrrol_synth_uPrphyn_synth"/>
</dbReference>
<evidence type="ECO:0000313" key="2">
    <source>
        <dbReference type="EMBL" id="KAK1384540.1"/>
    </source>
</evidence>
<evidence type="ECO:0000259" key="1">
    <source>
        <dbReference type="Pfam" id="PF02602"/>
    </source>
</evidence>
<dbReference type="Proteomes" id="UP001237642">
    <property type="component" value="Unassembled WGS sequence"/>
</dbReference>
<keyword evidence="3" id="KW-1185">Reference proteome</keyword>
<organism evidence="2 3">
    <name type="scientific">Heracleum sosnowskyi</name>
    <dbReference type="NCBI Taxonomy" id="360622"/>
    <lineage>
        <taxon>Eukaryota</taxon>
        <taxon>Viridiplantae</taxon>
        <taxon>Streptophyta</taxon>
        <taxon>Embryophyta</taxon>
        <taxon>Tracheophyta</taxon>
        <taxon>Spermatophyta</taxon>
        <taxon>Magnoliopsida</taxon>
        <taxon>eudicotyledons</taxon>
        <taxon>Gunneridae</taxon>
        <taxon>Pentapetalae</taxon>
        <taxon>asterids</taxon>
        <taxon>campanulids</taxon>
        <taxon>Apiales</taxon>
        <taxon>Apiaceae</taxon>
        <taxon>Apioideae</taxon>
        <taxon>apioid superclade</taxon>
        <taxon>Tordylieae</taxon>
        <taxon>Tordyliinae</taxon>
        <taxon>Heracleum</taxon>
    </lineage>
</organism>
<dbReference type="EMBL" id="JAUIZM010000005">
    <property type="protein sequence ID" value="KAK1384540.1"/>
    <property type="molecule type" value="Genomic_DNA"/>
</dbReference>
<accession>A0AAD8MPI1</accession>
<dbReference type="CDD" id="cd06578">
    <property type="entry name" value="HemD"/>
    <property type="match status" value="1"/>
</dbReference>
<name>A0AAD8MPI1_9APIA</name>
<proteinExistence type="predicted"/>
<dbReference type="Gene3D" id="3.40.50.10090">
    <property type="match status" value="1"/>
</dbReference>
<protein>
    <submittedName>
        <fullName evidence="2">Uroporphyrinogen-III synthase</fullName>
    </submittedName>
</protein>
<gene>
    <name evidence="2" type="ORF">POM88_022275</name>
</gene>
<evidence type="ECO:0000313" key="3">
    <source>
        <dbReference type="Proteomes" id="UP001237642"/>
    </source>
</evidence>
<dbReference type="GO" id="GO:0033014">
    <property type="term" value="P:tetrapyrrole biosynthetic process"/>
    <property type="evidence" value="ECO:0007669"/>
    <property type="project" value="InterPro"/>
</dbReference>
<dbReference type="AlphaFoldDB" id="A0AAD8MPI1"/>
<dbReference type="Pfam" id="PF02602">
    <property type="entry name" value="HEM4"/>
    <property type="match status" value="1"/>
</dbReference>
<dbReference type="PANTHER" id="PTHR38020">
    <property type="entry name" value="UROPORPHYRINOGEN-III SYNTHASE"/>
    <property type="match status" value="1"/>
</dbReference>
<reference evidence="2" key="1">
    <citation type="submission" date="2023-02" db="EMBL/GenBank/DDBJ databases">
        <title>Genome of toxic invasive species Heracleum sosnowskyi carries increased number of genes despite the absence of recent whole-genome duplications.</title>
        <authorList>
            <person name="Schelkunov M."/>
            <person name="Shtratnikova V."/>
            <person name="Makarenko M."/>
            <person name="Klepikova A."/>
            <person name="Omelchenko D."/>
            <person name="Novikova G."/>
            <person name="Obukhova E."/>
            <person name="Bogdanov V."/>
            <person name="Penin A."/>
            <person name="Logacheva M."/>
        </authorList>
    </citation>
    <scope>NUCLEOTIDE SEQUENCE</scope>
    <source>
        <strain evidence="2">Hsosn_3</strain>
        <tissue evidence="2">Leaf</tissue>
    </source>
</reference>
<dbReference type="PANTHER" id="PTHR38020:SF1">
    <property type="entry name" value="UROPORPHYRINOGEN-III SYNTHASE"/>
    <property type="match status" value="1"/>
</dbReference>
<feature type="domain" description="Tetrapyrrole biosynthesis uroporphyrinogen III synthase" evidence="1">
    <location>
        <begin position="180"/>
        <end position="284"/>
    </location>
</feature>
<sequence>MQNLNPPLPPPLPNPNQFSDHHRVIAFTTPQNYATRLSTIIHHKGWTPLWCPTVIIEPTPEPIKHFLSSQSKTPLDQFSAIAFTSRTGISSFSQALSQTESPPLSPTGDTFIISALGKDSELLDSSFISKLCKNPERVRVLIPPVAIPRMMVESLGEGTGHKILCPVPLVIGLEEPPVVPEFLEDLAGKGWVVVRVNAYETRWAGPHCVEEVVKWGDENGLDAIVFTSSGEVEGFLKGLKEMGLDWGRVRRQWPRLVVAAHGPVTAAGAERLGVGVDVVSTRFDSFDGVVDALASKWFM</sequence>
<dbReference type="InterPro" id="IPR036108">
    <property type="entry name" value="4pyrrol_syn_uPrphyn_synt_sf"/>
</dbReference>